<organism evidence="1 2">
    <name type="scientific">Dendrobium thyrsiflorum</name>
    <name type="common">Pinecone-like raceme dendrobium</name>
    <name type="synonym">Orchid</name>
    <dbReference type="NCBI Taxonomy" id="117978"/>
    <lineage>
        <taxon>Eukaryota</taxon>
        <taxon>Viridiplantae</taxon>
        <taxon>Streptophyta</taxon>
        <taxon>Embryophyta</taxon>
        <taxon>Tracheophyta</taxon>
        <taxon>Spermatophyta</taxon>
        <taxon>Magnoliopsida</taxon>
        <taxon>Liliopsida</taxon>
        <taxon>Asparagales</taxon>
        <taxon>Orchidaceae</taxon>
        <taxon>Epidendroideae</taxon>
        <taxon>Malaxideae</taxon>
        <taxon>Dendrobiinae</taxon>
        <taxon>Dendrobium</taxon>
    </lineage>
</organism>
<name>A0ABD0UNC8_DENTH</name>
<keyword evidence="2" id="KW-1185">Reference proteome</keyword>
<evidence type="ECO:0000313" key="2">
    <source>
        <dbReference type="Proteomes" id="UP001552299"/>
    </source>
</evidence>
<accession>A0ABD0UNC8</accession>
<sequence>MLRKFLYQFCMNVKGIDEGLQAPTVNQLRCFTGFVNFKLNCSSIGLIELARLLSSIIRSIPEKKKVRGLIK</sequence>
<gene>
    <name evidence="1" type="ORF">M5K25_014669</name>
</gene>
<protein>
    <submittedName>
        <fullName evidence="1">Uncharacterized protein</fullName>
    </submittedName>
</protein>
<dbReference type="EMBL" id="JANQDX010000012">
    <property type="protein sequence ID" value="KAL0914329.1"/>
    <property type="molecule type" value="Genomic_DNA"/>
</dbReference>
<comment type="caution">
    <text evidence="1">The sequence shown here is derived from an EMBL/GenBank/DDBJ whole genome shotgun (WGS) entry which is preliminary data.</text>
</comment>
<dbReference type="AlphaFoldDB" id="A0ABD0UNC8"/>
<proteinExistence type="predicted"/>
<dbReference type="Proteomes" id="UP001552299">
    <property type="component" value="Unassembled WGS sequence"/>
</dbReference>
<reference evidence="1 2" key="1">
    <citation type="journal article" date="2024" name="Plant Biotechnol. J.">
        <title>Dendrobium thyrsiflorum genome and its molecular insights into genes involved in important horticultural traits.</title>
        <authorList>
            <person name="Chen B."/>
            <person name="Wang J.Y."/>
            <person name="Zheng P.J."/>
            <person name="Li K.L."/>
            <person name="Liang Y.M."/>
            <person name="Chen X.F."/>
            <person name="Zhang C."/>
            <person name="Zhao X."/>
            <person name="He X."/>
            <person name="Zhang G.Q."/>
            <person name="Liu Z.J."/>
            <person name="Xu Q."/>
        </authorList>
    </citation>
    <scope>NUCLEOTIDE SEQUENCE [LARGE SCALE GENOMIC DNA]</scope>
    <source>
        <strain evidence="1">GZMU011</strain>
    </source>
</reference>
<evidence type="ECO:0000313" key="1">
    <source>
        <dbReference type="EMBL" id="KAL0914329.1"/>
    </source>
</evidence>